<keyword evidence="2" id="KW-0808">Transferase</keyword>
<reference evidence="2 3" key="1">
    <citation type="journal article" date="2015" name="Proc. Natl. Acad. Sci. U.S.A.">
        <title>The resurrection genome of Boea hygrometrica: A blueprint for survival of dehydration.</title>
        <authorList>
            <person name="Xiao L."/>
            <person name="Yang G."/>
            <person name="Zhang L."/>
            <person name="Yang X."/>
            <person name="Zhao S."/>
            <person name="Ji Z."/>
            <person name="Zhou Q."/>
            <person name="Hu M."/>
            <person name="Wang Y."/>
            <person name="Chen M."/>
            <person name="Xu Y."/>
            <person name="Jin H."/>
            <person name="Xiao X."/>
            <person name="Hu G."/>
            <person name="Bao F."/>
            <person name="Hu Y."/>
            <person name="Wan P."/>
            <person name="Li L."/>
            <person name="Deng X."/>
            <person name="Kuang T."/>
            <person name="Xiang C."/>
            <person name="Zhu J.K."/>
            <person name="Oliver M.J."/>
            <person name="He Y."/>
        </authorList>
    </citation>
    <scope>NUCLEOTIDE SEQUENCE [LARGE SCALE GENOMIC DNA]</scope>
    <source>
        <strain evidence="3">cv. XS01</strain>
    </source>
</reference>
<keyword evidence="1" id="KW-1133">Transmembrane helix</keyword>
<dbReference type="Proteomes" id="UP000250235">
    <property type="component" value="Unassembled WGS sequence"/>
</dbReference>
<gene>
    <name evidence="2" type="ORF">F511_14489</name>
</gene>
<proteinExistence type="predicted"/>
<protein>
    <submittedName>
        <fullName evidence="2">Polynucleotidyl transferase</fullName>
    </submittedName>
</protein>
<evidence type="ECO:0000313" key="3">
    <source>
        <dbReference type="Proteomes" id="UP000250235"/>
    </source>
</evidence>
<dbReference type="AlphaFoldDB" id="A0A2Z7AYZ7"/>
<name>A0A2Z7AYZ7_9LAMI</name>
<keyword evidence="1" id="KW-0812">Transmembrane</keyword>
<keyword evidence="1" id="KW-0472">Membrane</keyword>
<feature type="transmembrane region" description="Helical" evidence="1">
    <location>
        <begin position="34"/>
        <end position="62"/>
    </location>
</feature>
<dbReference type="EMBL" id="KV011166">
    <property type="protein sequence ID" value="KZV26703.1"/>
    <property type="molecule type" value="Genomic_DNA"/>
</dbReference>
<sequence length="83" mass="9159">MAKITYGRYGKGEKLTECQMPFHMESFQFQLIRLFGFGTYLFAAFSFQLNLFSACAVLPLLLPDLLVEPLGSLASMGAGSVVQ</sequence>
<evidence type="ECO:0000256" key="1">
    <source>
        <dbReference type="SAM" id="Phobius"/>
    </source>
</evidence>
<organism evidence="2 3">
    <name type="scientific">Dorcoceras hygrometricum</name>
    <dbReference type="NCBI Taxonomy" id="472368"/>
    <lineage>
        <taxon>Eukaryota</taxon>
        <taxon>Viridiplantae</taxon>
        <taxon>Streptophyta</taxon>
        <taxon>Embryophyta</taxon>
        <taxon>Tracheophyta</taxon>
        <taxon>Spermatophyta</taxon>
        <taxon>Magnoliopsida</taxon>
        <taxon>eudicotyledons</taxon>
        <taxon>Gunneridae</taxon>
        <taxon>Pentapetalae</taxon>
        <taxon>asterids</taxon>
        <taxon>lamiids</taxon>
        <taxon>Lamiales</taxon>
        <taxon>Gesneriaceae</taxon>
        <taxon>Didymocarpoideae</taxon>
        <taxon>Trichosporeae</taxon>
        <taxon>Loxocarpinae</taxon>
        <taxon>Dorcoceras</taxon>
    </lineage>
</organism>
<keyword evidence="3" id="KW-1185">Reference proteome</keyword>
<accession>A0A2Z7AYZ7</accession>
<evidence type="ECO:0000313" key="2">
    <source>
        <dbReference type="EMBL" id="KZV26703.1"/>
    </source>
</evidence>
<dbReference type="GO" id="GO:0016740">
    <property type="term" value="F:transferase activity"/>
    <property type="evidence" value="ECO:0007669"/>
    <property type="project" value="UniProtKB-KW"/>
</dbReference>